<dbReference type="SMART" id="SM00355">
    <property type="entry name" value="ZnF_C2H2"/>
    <property type="match status" value="3"/>
</dbReference>
<evidence type="ECO:0000256" key="11">
    <source>
        <dbReference type="PROSITE-ProRule" id="PRU00042"/>
    </source>
</evidence>
<dbReference type="GO" id="GO:0005634">
    <property type="term" value="C:nucleus"/>
    <property type="evidence" value="ECO:0007669"/>
    <property type="project" value="UniProtKB-SubCell"/>
</dbReference>
<comment type="subcellular location">
    <subcellularLocation>
        <location evidence="1">Nucleus</location>
    </subcellularLocation>
</comment>
<evidence type="ECO:0000256" key="3">
    <source>
        <dbReference type="ARBA" id="ARBA00022723"/>
    </source>
</evidence>
<keyword evidence="14" id="KW-1185">Reference proteome</keyword>
<keyword evidence="3" id="KW-0479">Metal-binding</keyword>
<name>A0A7L1EC89_OENON</name>
<dbReference type="Proteomes" id="UP000565754">
    <property type="component" value="Unassembled WGS sequence"/>
</dbReference>
<keyword evidence="5 11" id="KW-0863">Zinc-finger</keyword>
<dbReference type="PANTHER" id="PTHR23235">
    <property type="entry name" value="KRUEPPEL-LIKE TRANSCRIPTION FACTOR"/>
    <property type="match status" value="1"/>
</dbReference>
<feature type="domain" description="C2H2-type" evidence="12">
    <location>
        <begin position="371"/>
        <end position="400"/>
    </location>
</feature>
<dbReference type="EMBL" id="VXBF01009231">
    <property type="protein sequence ID" value="NXM86728.1"/>
    <property type="molecule type" value="Genomic_DNA"/>
</dbReference>
<dbReference type="SUPFAM" id="SSF57667">
    <property type="entry name" value="beta-beta-alpha zinc fingers"/>
    <property type="match status" value="2"/>
</dbReference>
<evidence type="ECO:0000256" key="8">
    <source>
        <dbReference type="ARBA" id="ARBA00023125"/>
    </source>
</evidence>
<keyword evidence="9" id="KW-0804">Transcription</keyword>
<sequence>MLNVMDFSCPDPLYSKYEESCEMKTGDLQGLGQPEQQLLAEADFLGGELLGAPGSGGAVDFSLLGSQPSPSLSYTGSFFIKAVPEHPQDQESLFNLMSGILGISPFASAEGHQRHLDALYPCPEAAQGQLELYTPCQPELSGSSQAPFPEGYGAFSAAEGAQPLQAQPGSSQCFFQPKLPDSKQDIKLSSASPPLDKFKASCAQWEPLSQQHQAYLPAGFHSPEGFESGPGLFQPLGSKLESVLPVSCQPELGSLPEEPACFGTQLGFGCEPDNFPARGDFGDAKIHSIPAPIMPDFDASLAQPEVLPGLLGSAELLHPHPSPSVPPTDFLGHPPSLLPAAPAALAEPKKKTRRSKCSSKCFCPKPHEKAFACPVENCVRSFARSDELNRHLRIHTGHKPFQCRICLRNFSRSDHLTTHIRTHTGEKPFSCDTCGRRFARSDEKKRHSKVHLKQKARSEEKLKGLGFFSVGLSFGTL</sequence>
<dbReference type="PROSITE" id="PS00028">
    <property type="entry name" value="ZINC_FINGER_C2H2_1"/>
    <property type="match status" value="3"/>
</dbReference>
<reference evidence="13 14" key="1">
    <citation type="submission" date="2019-09" db="EMBL/GenBank/DDBJ databases">
        <title>Bird 10,000 Genomes (B10K) Project - Family phase.</title>
        <authorList>
            <person name="Zhang G."/>
        </authorList>
    </citation>
    <scope>NUCLEOTIDE SEQUENCE [LARGE SCALE GENOMIC DNA]</scope>
    <source>
        <strain evidence="13">B10K-DU-001-74</strain>
        <tissue evidence="13">Muscle</tissue>
    </source>
</reference>
<dbReference type="Gene3D" id="3.30.160.60">
    <property type="entry name" value="Classic Zinc Finger"/>
    <property type="match status" value="3"/>
</dbReference>
<feature type="domain" description="C2H2-type" evidence="12">
    <location>
        <begin position="429"/>
        <end position="456"/>
    </location>
</feature>
<keyword evidence="6" id="KW-0862">Zinc</keyword>
<keyword evidence="10" id="KW-0539">Nucleus</keyword>
<organism evidence="13 14">
    <name type="scientific">Oenanthe oenanthe</name>
    <name type="common">Northern wheatear</name>
    <dbReference type="NCBI Taxonomy" id="279966"/>
    <lineage>
        <taxon>Eukaryota</taxon>
        <taxon>Metazoa</taxon>
        <taxon>Chordata</taxon>
        <taxon>Craniata</taxon>
        <taxon>Vertebrata</taxon>
        <taxon>Euteleostomi</taxon>
        <taxon>Archelosauria</taxon>
        <taxon>Archosauria</taxon>
        <taxon>Dinosauria</taxon>
        <taxon>Saurischia</taxon>
        <taxon>Theropoda</taxon>
        <taxon>Coelurosauria</taxon>
        <taxon>Aves</taxon>
        <taxon>Neognathae</taxon>
        <taxon>Neoaves</taxon>
        <taxon>Telluraves</taxon>
        <taxon>Australaves</taxon>
        <taxon>Passeriformes</taxon>
        <taxon>Muscicapidae</taxon>
        <taxon>Oenanthe</taxon>
    </lineage>
</organism>
<evidence type="ECO:0000256" key="10">
    <source>
        <dbReference type="ARBA" id="ARBA00023242"/>
    </source>
</evidence>
<evidence type="ECO:0000313" key="13">
    <source>
        <dbReference type="EMBL" id="NXM86728.1"/>
    </source>
</evidence>
<evidence type="ECO:0000256" key="1">
    <source>
        <dbReference type="ARBA" id="ARBA00004123"/>
    </source>
</evidence>
<keyword evidence="8" id="KW-0238">DNA-binding</keyword>
<dbReference type="InterPro" id="IPR013087">
    <property type="entry name" value="Znf_C2H2_type"/>
</dbReference>
<keyword evidence="7" id="KW-0805">Transcription regulation</keyword>
<evidence type="ECO:0000256" key="4">
    <source>
        <dbReference type="ARBA" id="ARBA00022737"/>
    </source>
</evidence>
<feature type="non-terminal residue" evidence="13">
    <location>
        <position position="477"/>
    </location>
</feature>
<comment type="similarity">
    <text evidence="2">Belongs to the EGR C2H2-type zinc-finger protein family.</text>
</comment>
<dbReference type="PROSITE" id="PS50157">
    <property type="entry name" value="ZINC_FINGER_C2H2_2"/>
    <property type="match status" value="3"/>
</dbReference>
<dbReference type="Pfam" id="PF00096">
    <property type="entry name" value="zf-C2H2"/>
    <property type="match status" value="2"/>
</dbReference>
<dbReference type="AlphaFoldDB" id="A0A7L1EC89"/>
<dbReference type="GO" id="GO:0008270">
    <property type="term" value="F:zinc ion binding"/>
    <property type="evidence" value="ECO:0007669"/>
    <property type="project" value="UniProtKB-KW"/>
</dbReference>
<gene>
    <name evidence="13" type="primary">Egr4</name>
    <name evidence="13" type="ORF">OENOEN_R08543</name>
</gene>
<dbReference type="InterPro" id="IPR036236">
    <property type="entry name" value="Znf_C2H2_sf"/>
</dbReference>
<dbReference type="PANTHER" id="PTHR23235:SF58">
    <property type="entry name" value="EARLY GROWTH RESPONSE PROTEIN 4"/>
    <property type="match status" value="1"/>
</dbReference>
<evidence type="ECO:0000256" key="5">
    <source>
        <dbReference type="ARBA" id="ARBA00022771"/>
    </source>
</evidence>
<evidence type="ECO:0000256" key="9">
    <source>
        <dbReference type="ARBA" id="ARBA00023163"/>
    </source>
</evidence>
<evidence type="ECO:0000259" key="12">
    <source>
        <dbReference type="PROSITE" id="PS50157"/>
    </source>
</evidence>
<accession>A0A7L1EC89</accession>
<evidence type="ECO:0000256" key="2">
    <source>
        <dbReference type="ARBA" id="ARBA00005682"/>
    </source>
</evidence>
<keyword evidence="4" id="KW-0677">Repeat</keyword>
<evidence type="ECO:0000256" key="6">
    <source>
        <dbReference type="ARBA" id="ARBA00022833"/>
    </source>
</evidence>
<dbReference type="FunFam" id="3.30.160.60:FF:000100">
    <property type="entry name" value="Zinc finger 45-like"/>
    <property type="match status" value="1"/>
</dbReference>
<evidence type="ECO:0000313" key="14">
    <source>
        <dbReference type="Proteomes" id="UP000565754"/>
    </source>
</evidence>
<feature type="domain" description="C2H2-type" evidence="12">
    <location>
        <begin position="401"/>
        <end position="428"/>
    </location>
</feature>
<protein>
    <submittedName>
        <fullName evidence="13">EGR4 protein</fullName>
    </submittedName>
</protein>
<dbReference type="GO" id="GO:0000978">
    <property type="term" value="F:RNA polymerase II cis-regulatory region sequence-specific DNA binding"/>
    <property type="evidence" value="ECO:0007669"/>
    <property type="project" value="TreeGrafter"/>
</dbReference>
<evidence type="ECO:0000256" key="7">
    <source>
        <dbReference type="ARBA" id="ARBA00023015"/>
    </source>
</evidence>
<dbReference type="FunFam" id="3.30.160.60:FF:000324">
    <property type="entry name" value="Early growth response protein 4"/>
    <property type="match status" value="1"/>
</dbReference>
<proteinExistence type="inferred from homology"/>
<dbReference type="GO" id="GO:0000981">
    <property type="term" value="F:DNA-binding transcription factor activity, RNA polymerase II-specific"/>
    <property type="evidence" value="ECO:0007669"/>
    <property type="project" value="TreeGrafter"/>
</dbReference>
<feature type="non-terminal residue" evidence="13">
    <location>
        <position position="1"/>
    </location>
</feature>
<dbReference type="FunFam" id="3.30.160.60:FF:000419">
    <property type="entry name" value="Early growth response protein 4"/>
    <property type="match status" value="1"/>
</dbReference>
<comment type="caution">
    <text evidence="13">The sequence shown here is derived from an EMBL/GenBank/DDBJ whole genome shotgun (WGS) entry which is preliminary data.</text>
</comment>